<dbReference type="AlphaFoldDB" id="A0AAD1RV78"/>
<proteinExistence type="predicted"/>
<keyword evidence="3" id="KW-1185">Reference proteome</keyword>
<evidence type="ECO:0000313" key="2">
    <source>
        <dbReference type="EMBL" id="CAH2278412.1"/>
    </source>
</evidence>
<name>A0AAD1RV78_PELCU</name>
<sequence>MDRKMFFCIKSLQSVEYEASIVVYEMSLLIYIYGRNHPRRRLSPSDTQTGRPPAQSEQVSHSKPVPIPNTRHNALFLRDLSKKAQMSYLMSQHLETDTICPPDPQYKENGNHGVSGDIKDSLSTAEHVPNEGENTYASRLLVRGETRLHQSTPEEPVIQSENTDR</sequence>
<organism evidence="2 3">
    <name type="scientific">Pelobates cultripes</name>
    <name type="common">Western spadefoot toad</name>
    <dbReference type="NCBI Taxonomy" id="61616"/>
    <lineage>
        <taxon>Eukaryota</taxon>
        <taxon>Metazoa</taxon>
        <taxon>Chordata</taxon>
        <taxon>Craniata</taxon>
        <taxon>Vertebrata</taxon>
        <taxon>Euteleostomi</taxon>
        <taxon>Amphibia</taxon>
        <taxon>Batrachia</taxon>
        <taxon>Anura</taxon>
        <taxon>Pelobatoidea</taxon>
        <taxon>Pelobatidae</taxon>
        <taxon>Pelobates</taxon>
    </lineage>
</organism>
<gene>
    <name evidence="2" type="ORF">PECUL_23A036646</name>
</gene>
<protein>
    <submittedName>
        <fullName evidence="2">Uncharacterized protein</fullName>
    </submittedName>
</protein>
<accession>A0AAD1RV78</accession>
<evidence type="ECO:0000256" key="1">
    <source>
        <dbReference type="SAM" id="MobiDB-lite"/>
    </source>
</evidence>
<reference evidence="2" key="1">
    <citation type="submission" date="2022-03" db="EMBL/GenBank/DDBJ databases">
        <authorList>
            <person name="Alioto T."/>
            <person name="Alioto T."/>
            <person name="Gomez Garrido J."/>
        </authorList>
    </citation>
    <scope>NUCLEOTIDE SEQUENCE</scope>
</reference>
<feature type="region of interest" description="Disordered" evidence="1">
    <location>
        <begin position="99"/>
        <end position="165"/>
    </location>
</feature>
<dbReference type="Proteomes" id="UP001295444">
    <property type="component" value="Chromosome 03"/>
</dbReference>
<evidence type="ECO:0000313" key="3">
    <source>
        <dbReference type="Proteomes" id="UP001295444"/>
    </source>
</evidence>
<feature type="region of interest" description="Disordered" evidence="1">
    <location>
        <begin position="39"/>
        <end position="71"/>
    </location>
</feature>
<feature type="compositionally biased region" description="Polar residues" evidence="1">
    <location>
        <begin position="44"/>
        <end position="61"/>
    </location>
</feature>
<dbReference type="EMBL" id="OW240914">
    <property type="protein sequence ID" value="CAH2278412.1"/>
    <property type="molecule type" value="Genomic_DNA"/>
</dbReference>